<gene>
    <name evidence="2" type="ORF">A4X03_0g610</name>
</gene>
<feature type="region of interest" description="Disordered" evidence="1">
    <location>
        <begin position="383"/>
        <end position="429"/>
    </location>
</feature>
<accession>A0A177VGS4</accession>
<feature type="region of interest" description="Disordered" evidence="1">
    <location>
        <begin position="1"/>
        <end position="53"/>
    </location>
</feature>
<organism evidence="2 3">
    <name type="scientific">Tilletia caries</name>
    <name type="common">wheat bunt fungus</name>
    <dbReference type="NCBI Taxonomy" id="13290"/>
    <lineage>
        <taxon>Eukaryota</taxon>
        <taxon>Fungi</taxon>
        <taxon>Dikarya</taxon>
        <taxon>Basidiomycota</taxon>
        <taxon>Ustilaginomycotina</taxon>
        <taxon>Exobasidiomycetes</taxon>
        <taxon>Tilletiales</taxon>
        <taxon>Tilletiaceae</taxon>
        <taxon>Tilletia</taxon>
    </lineage>
</organism>
<dbReference type="Proteomes" id="UP000077671">
    <property type="component" value="Unassembled WGS sequence"/>
</dbReference>
<protein>
    <submittedName>
        <fullName evidence="2">Uncharacterized protein</fullName>
    </submittedName>
</protein>
<feature type="region of interest" description="Disordered" evidence="1">
    <location>
        <begin position="66"/>
        <end position="86"/>
    </location>
</feature>
<feature type="region of interest" description="Disordered" evidence="1">
    <location>
        <begin position="108"/>
        <end position="134"/>
    </location>
</feature>
<dbReference type="AlphaFoldDB" id="A0A177VGS4"/>
<evidence type="ECO:0000256" key="1">
    <source>
        <dbReference type="SAM" id="MobiDB-lite"/>
    </source>
</evidence>
<evidence type="ECO:0000313" key="3">
    <source>
        <dbReference type="Proteomes" id="UP000077671"/>
    </source>
</evidence>
<sequence length="474" mass="49402">MEASEPAHKKQRRIQPGSAGRDGGGGGGGVGAGDVGGVQGSPSEVALSSPAVGSQIAADDATAPSAFVSDAHGGPADDTSNAHGDDLRDANEYAHLLLAQAAETSARMLESNVASHQHHDPTASSSSAPGTSVHAHETEYLIPQAGPSTDANAAGTSTHLAHPRLQELDLMLLRISHGSEPIRYGLVCQQCRTAVKLTQLAAHLTRKDAHLNFKAKTKRALISKTLTAELLEIINSLVQEAGADPKTAIGGLGASCLLSFEDFFGPSANPTEPRPPLPSLQIKPASKCQRCLRLVSSTHKKAHRSEEHPNMDKAQVPFVIVRAQELARNGAVLFQVFEEEISPPAPSNGFGAEISAEQALMDQDHREALSNVLSAITAATPLRDGGTSTSGEHQNFNHSNSFIESPAPPQPAPDDDELYQTSDRAGKNVAERIAEDLANLPDAPDPSILSRATAAAAAAAAAALVAEQHASRSP</sequence>
<proteinExistence type="predicted"/>
<comment type="caution">
    <text evidence="2">The sequence shown here is derived from an EMBL/GenBank/DDBJ whole genome shotgun (WGS) entry which is preliminary data.</text>
</comment>
<feature type="compositionally biased region" description="Polar residues" evidence="1">
    <location>
        <begin position="386"/>
        <end position="403"/>
    </location>
</feature>
<reference evidence="2" key="2">
    <citation type="journal article" date="2019" name="IMA Fungus">
        <title>Genome sequencing and comparison of five Tilletia species to identify candidate genes for the detection of regulated species infecting wheat.</title>
        <authorList>
            <person name="Nguyen H.D.T."/>
            <person name="Sultana T."/>
            <person name="Kesanakurti P."/>
            <person name="Hambleton S."/>
        </authorList>
    </citation>
    <scope>NUCLEOTIDE SEQUENCE</scope>
    <source>
        <strain evidence="2">DAOMC 238032</strain>
    </source>
</reference>
<reference evidence="2" key="1">
    <citation type="submission" date="2016-04" db="EMBL/GenBank/DDBJ databases">
        <authorList>
            <person name="Nguyen H.D."/>
            <person name="Kesanakurti P."/>
            <person name="Cullis J."/>
            <person name="Levesque C.A."/>
            <person name="Hambleton S."/>
        </authorList>
    </citation>
    <scope>NUCLEOTIDE SEQUENCE</scope>
    <source>
        <strain evidence="2">DAOMC 238032</strain>
    </source>
</reference>
<feature type="compositionally biased region" description="Low complexity" evidence="1">
    <location>
        <begin position="122"/>
        <end position="132"/>
    </location>
</feature>
<dbReference type="EMBL" id="LWDD02000038">
    <property type="protein sequence ID" value="KAE8264923.1"/>
    <property type="molecule type" value="Genomic_DNA"/>
</dbReference>
<name>A0A177VGS4_9BASI</name>
<feature type="compositionally biased region" description="Gly residues" evidence="1">
    <location>
        <begin position="20"/>
        <end position="39"/>
    </location>
</feature>
<evidence type="ECO:0000313" key="2">
    <source>
        <dbReference type="EMBL" id="KAE8264923.1"/>
    </source>
</evidence>